<comment type="caution">
    <text evidence="1">The sequence shown here is derived from an EMBL/GenBank/DDBJ whole genome shotgun (WGS) entry which is preliminary data.</text>
</comment>
<accession>A0AAV0AEY7</accession>
<keyword evidence="2" id="KW-1185">Reference proteome</keyword>
<sequence>MEINHHTRLMSGVRSSVGKDKKLLAELLRKNISSYEVNFQAVKINLTLTFQVASKNLEEFDSRRKTNWNAFKPGGYLIRVCEANYDSIRTEYLPNIRHTIFQLNENLKPKKFSSFEAQIELAKGACLFIPVSDLIIKTIENLTEMYRNRALKRTSPTLLVLPEKIIEVGQNIEEVKDLWWELMAYYRYYLDEVPVMICCTDYCSDEWNKAVALYNQINELLNKSICKMICQDDPSPESAIQMRLNYCSLHCKSQAIFTPKYNYDELHSQISDRLTRLSPLIGKGYWRNDDISETNFFEGQYSVADFAGPEFGFSNLNSTTLKYIKSLKDELIALKESFSKVEGKIPYSHDNISMDQRQELLRLSHVITELIINSRIGIKISIDHFGETIKAKDNFRVNRSQLDLTQANIKKLCHCWLPLMECMGNFLLAFESTNSKTNEDIVDDYGDLKVYESKVMLKLEISWRFDLCFELVDLAHKDIKAYDCGGFLKDCRSLSLEIKKKIESIEGSIENNTVRGGFRIIALRHDGRSGDLEIHNGNKVFLKHWRMLLIIFNLFINKVSRKYRQTYKIYSLLSKNHSIMLVRELYRWTHNYCVRHQDGWWISRDKRMCDTAEGMIDSMKIFQIVLFDIEPGKLITKCIDRSNETDLSIKHIENIDAYLLEISQVEENDDYELQLWLRNWFNHLTCILRRCFNIHHQHLIAER</sequence>
<name>A0AAV0AEY7_PHAPC</name>
<dbReference type="EMBL" id="CALTRL010000143">
    <property type="protein sequence ID" value="CAH7666680.1"/>
    <property type="molecule type" value="Genomic_DNA"/>
</dbReference>
<evidence type="ECO:0000313" key="2">
    <source>
        <dbReference type="Proteomes" id="UP001153365"/>
    </source>
</evidence>
<gene>
    <name evidence="1" type="ORF">PPACK8108_LOCUS1031</name>
</gene>
<proteinExistence type="predicted"/>
<dbReference type="Proteomes" id="UP001153365">
    <property type="component" value="Unassembled WGS sequence"/>
</dbReference>
<dbReference type="AlphaFoldDB" id="A0AAV0AEY7"/>
<evidence type="ECO:0000313" key="1">
    <source>
        <dbReference type="EMBL" id="CAH7666680.1"/>
    </source>
</evidence>
<organism evidence="1 2">
    <name type="scientific">Phakopsora pachyrhizi</name>
    <name type="common">Asian soybean rust disease fungus</name>
    <dbReference type="NCBI Taxonomy" id="170000"/>
    <lineage>
        <taxon>Eukaryota</taxon>
        <taxon>Fungi</taxon>
        <taxon>Dikarya</taxon>
        <taxon>Basidiomycota</taxon>
        <taxon>Pucciniomycotina</taxon>
        <taxon>Pucciniomycetes</taxon>
        <taxon>Pucciniales</taxon>
        <taxon>Phakopsoraceae</taxon>
        <taxon>Phakopsora</taxon>
    </lineage>
</organism>
<protein>
    <submittedName>
        <fullName evidence="1">Expressed protein</fullName>
    </submittedName>
</protein>
<reference evidence="1" key="1">
    <citation type="submission" date="2022-06" db="EMBL/GenBank/DDBJ databases">
        <authorList>
            <consortium name="SYNGENTA / RWTH Aachen University"/>
        </authorList>
    </citation>
    <scope>NUCLEOTIDE SEQUENCE</scope>
</reference>